<keyword evidence="2" id="KW-1185">Reference proteome</keyword>
<sequence>MALYFSAPFYILFHHLHINVFILSQNNATRLLILDSNSGYFKY</sequence>
<protein>
    <submittedName>
        <fullName evidence="1">Uncharacterized protein</fullName>
    </submittedName>
</protein>
<organism evidence="1 2">
    <name type="scientific">Trichinella murrelli</name>
    <dbReference type="NCBI Taxonomy" id="144512"/>
    <lineage>
        <taxon>Eukaryota</taxon>
        <taxon>Metazoa</taxon>
        <taxon>Ecdysozoa</taxon>
        <taxon>Nematoda</taxon>
        <taxon>Enoplea</taxon>
        <taxon>Dorylaimia</taxon>
        <taxon>Trichinellida</taxon>
        <taxon>Trichinellidae</taxon>
        <taxon>Trichinella</taxon>
    </lineage>
</organism>
<name>A0A0V0SRD3_9BILA</name>
<dbReference type="AlphaFoldDB" id="A0A0V0SRD3"/>
<evidence type="ECO:0000313" key="1">
    <source>
        <dbReference type="EMBL" id="KRX29094.1"/>
    </source>
</evidence>
<dbReference type="Proteomes" id="UP000055048">
    <property type="component" value="Unassembled WGS sequence"/>
</dbReference>
<reference evidence="1 2" key="1">
    <citation type="submission" date="2015-01" db="EMBL/GenBank/DDBJ databases">
        <title>Evolution of Trichinella species and genotypes.</title>
        <authorList>
            <person name="Korhonen P.K."/>
            <person name="Edoardo P."/>
            <person name="Giuseppe L.R."/>
            <person name="Gasser R.B."/>
        </authorList>
    </citation>
    <scope>NUCLEOTIDE SEQUENCE [LARGE SCALE GENOMIC DNA]</scope>
    <source>
        <strain evidence="1">ISS417</strain>
    </source>
</reference>
<dbReference type="EMBL" id="JYDJ01003675">
    <property type="protein sequence ID" value="KRX29094.1"/>
    <property type="molecule type" value="Genomic_DNA"/>
</dbReference>
<proteinExistence type="predicted"/>
<accession>A0A0V0SRD3</accession>
<gene>
    <name evidence="1" type="ORF">T05_10254</name>
</gene>
<comment type="caution">
    <text evidence="1">The sequence shown here is derived from an EMBL/GenBank/DDBJ whole genome shotgun (WGS) entry which is preliminary data.</text>
</comment>
<evidence type="ECO:0000313" key="2">
    <source>
        <dbReference type="Proteomes" id="UP000055048"/>
    </source>
</evidence>